<keyword evidence="5" id="KW-0233">DNA recombination</keyword>
<organism evidence="6 7">
    <name type="scientific">Micromonospora harpali</name>
    <dbReference type="NCBI Taxonomy" id="1490225"/>
    <lineage>
        <taxon>Bacteria</taxon>
        <taxon>Bacillati</taxon>
        <taxon>Actinomycetota</taxon>
        <taxon>Actinomycetes</taxon>
        <taxon>Micromonosporales</taxon>
        <taxon>Micromonosporaceae</taxon>
        <taxon>Micromonospora</taxon>
    </lineage>
</organism>
<dbReference type="EMBL" id="JBHSQQ010000001">
    <property type="protein sequence ID" value="MFC5939896.1"/>
    <property type="molecule type" value="Genomic_DNA"/>
</dbReference>
<protein>
    <submittedName>
        <fullName evidence="6">Transposase</fullName>
    </submittedName>
</protein>
<keyword evidence="3" id="KW-0815">Transposition</keyword>
<evidence type="ECO:0000313" key="7">
    <source>
        <dbReference type="Proteomes" id="UP001596207"/>
    </source>
</evidence>
<comment type="caution">
    <text evidence="6">The sequence shown here is derived from an EMBL/GenBank/DDBJ whole genome shotgun (WGS) entry which is preliminary data.</text>
</comment>
<name>A0ABW1HHR9_9ACTN</name>
<evidence type="ECO:0000313" key="6">
    <source>
        <dbReference type="EMBL" id="MFC5939896.1"/>
    </source>
</evidence>
<sequence length="66" mass="7557">MGARLRVWPQAVHRQCVVHVVRASLRYTNRKDWQKITPALREIYTPPTPSASLFMIGCSVHLRVGT</sequence>
<evidence type="ECO:0000256" key="5">
    <source>
        <dbReference type="ARBA" id="ARBA00023172"/>
    </source>
</evidence>
<dbReference type="InterPro" id="IPR001207">
    <property type="entry name" value="Transposase_mutator"/>
</dbReference>
<accession>A0ABW1HHR9</accession>
<keyword evidence="4" id="KW-0238">DNA-binding</keyword>
<keyword evidence="7" id="KW-1185">Reference proteome</keyword>
<dbReference type="Proteomes" id="UP001596207">
    <property type="component" value="Unassembled WGS sequence"/>
</dbReference>
<evidence type="ECO:0000256" key="1">
    <source>
        <dbReference type="ARBA" id="ARBA00002190"/>
    </source>
</evidence>
<gene>
    <name evidence="6" type="ORF">ACFPZ4_00155</name>
</gene>
<evidence type="ECO:0000256" key="4">
    <source>
        <dbReference type="ARBA" id="ARBA00023125"/>
    </source>
</evidence>
<comment type="similarity">
    <text evidence="2">Belongs to the transposase mutator family.</text>
</comment>
<reference evidence="7" key="1">
    <citation type="journal article" date="2019" name="Int. J. Syst. Evol. Microbiol.">
        <title>The Global Catalogue of Microorganisms (GCM) 10K type strain sequencing project: providing services to taxonomists for standard genome sequencing and annotation.</title>
        <authorList>
            <consortium name="The Broad Institute Genomics Platform"/>
            <consortium name="The Broad Institute Genome Sequencing Center for Infectious Disease"/>
            <person name="Wu L."/>
            <person name="Ma J."/>
        </authorList>
    </citation>
    <scope>NUCLEOTIDE SEQUENCE [LARGE SCALE GENOMIC DNA]</scope>
    <source>
        <strain evidence="7">CGMCC 4.7173</strain>
    </source>
</reference>
<dbReference type="RefSeq" id="WP_353902542.1">
    <property type="nucleotide sequence ID" value="NZ_CP158970.1"/>
</dbReference>
<proteinExistence type="inferred from homology"/>
<comment type="function">
    <text evidence="1">Required for the transposition of the insertion element.</text>
</comment>
<evidence type="ECO:0000256" key="2">
    <source>
        <dbReference type="ARBA" id="ARBA00010961"/>
    </source>
</evidence>
<dbReference type="Pfam" id="PF00872">
    <property type="entry name" value="Transposase_mut"/>
    <property type="match status" value="1"/>
</dbReference>
<evidence type="ECO:0000256" key="3">
    <source>
        <dbReference type="ARBA" id="ARBA00022578"/>
    </source>
</evidence>